<dbReference type="Proteomes" id="UP000230069">
    <property type="component" value="Unassembled WGS sequence"/>
</dbReference>
<evidence type="ECO:0000313" key="3">
    <source>
        <dbReference type="Proteomes" id="UP000230069"/>
    </source>
</evidence>
<keyword evidence="1" id="KW-0812">Transmembrane</keyword>
<dbReference type="EMBL" id="KZ305038">
    <property type="protein sequence ID" value="PIA42085.1"/>
    <property type="molecule type" value="Genomic_DNA"/>
</dbReference>
<keyword evidence="1" id="KW-1133">Transmembrane helix</keyword>
<feature type="transmembrane region" description="Helical" evidence="1">
    <location>
        <begin position="6"/>
        <end position="27"/>
    </location>
</feature>
<reference evidence="2 3" key="1">
    <citation type="submission" date="2017-09" db="EMBL/GenBank/DDBJ databases">
        <title>WGS assembly of Aquilegia coerulea Goldsmith.</title>
        <authorList>
            <person name="Hodges S."/>
            <person name="Kramer E."/>
            <person name="Nordborg M."/>
            <person name="Tomkins J."/>
            <person name="Borevitz J."/>
            <person name="Derieg N."/>
            <person name="Yan J."/>
            <person name="Mihaltcheva S."/>
            <person name="Hayes R.D."/>
            <person name="Rokhsar D."/>
        </authorList>
    </citation>
    <scope>NUCLEOTIDE SEQUENCE [LARGE SCALE GENOMIC DNA]</scope>
    <source>
        <strain evidence="3">cv. Goldsmith</strain>
    </source>
</reference>
<sequence length="67" mass="7896">MHVLVFNMDALSQIIIFHLNILFTFVAHKSHFPFVPHLLHLHCYAIPIYSHCSLHFLILKHKFTCQA</sequence>
<keyword evidence="3" id="KW-1185">Reference proteome</keyword>
<name>A0A2G5DEZ0_AQUCA</name>
<dbReference type="InParanoid" id="A0A2G5DEZ0"/>
<keyword evidence="1" id="KW-0472">Membrane</keyword>
<evidence type="ECO:0000256" key="1">
    <source>
        <dbReference type="SAM" id="Phobius"/>
    </source>
</evidence>
<evidence type="ECO:0000313" key="2">
    <source>
        <dbReference type="EMBL" id="PIA42085.1"/>
    </source>
</evidence>
<accession>A0A2G5DEZ0</accession>
<protein>
    <submittedName>
        <fullName evidence="2">Uncharacterized protein</fullName>
    </submittedName>
</protein>
<organism evidence="2 3">
    <name type="scientific">Aquilegia coerulea</name>
    <name type="common">Rocky mountain columbine</name>
    <dbReference type="NCBI Taxonomy" id="218851"/>
    <lineage>
        <taxon>Eukaryota</taxon>
        <taxon>Viridiplantae</taxon>
        <taxon>Streptophyta</taxon>
        <taxon>Embryophyta</taxon>
        <taxon>Tracheophyta</taxon>
        <taxon>Spermatophyta</taxon>
        <taxon>Magnoliopsida</taxon>
        <taxon>Ranunculales</taxon>
        <taxon>Ranunculaceae</taxon>
        <taxon>Thalictroideae</taxon>
        <taxon>Aquilegia</taxon>
    </lineage>
</organism>
<dbReference type="AlphaFoldDB" id="A0A2G5DEZ0"/>
<gene>
    <name evidence="2" type="ORF">AQUCO_02100150v1</name>
</gene>
<proteinExistence type="predicted"/>